<dbReference type="PROSITE" id="PS51257">
    <property type="entry name" value="PROKAR_LIPOPROTEIN"/>
    <property type="match status" value="1"/>
</dbReference>
<dbReference type="GO" id="GO:0005615">
    <property type="term" value="C:extracellular space"/>
    <property type="evidence" value="ECO:0007669"/>
    <property type="project" value="InterPro"/>
</dbReference>
<dbReference type="InterPro" id="IPR042185">
    <property type="entry name" value="Serpin_sf_2"/>
</dbReference>
<name>A0A9D2HJV6_9FIRM</name>
<dbReference type="AlphaFoldDB" id="A0A9D2HJV6"/>
<gene>
    <name evidence="4" type="ORF">IAA07_09415</name>
</gene>
<dbReference type="Proteomes" id="UP000823900">
    <property type="component" value="Unassembled WGS sequence"/>
</dbReference>
<evidence type="ECO:0000313" key="4">
    <source>
        <dbReference type="EMBL" id="HJA71774.1"/>
    </source>
</evidence>
<feature type="signal peptide" evidence="2">
    <location>
        <begin position="1"/>
        <end position="19"/>
    </location>
</feature>
<dbReference type="SUPFAM" id="SSF56574">
    <property type="entry name" value="Serpins"/>
    <property type="match status" value="1"/>
</dbReference>
<feature type="chain" id="PRO_5039313543" description="Serpin domain-containing protein" evidence="2">
    <location>
        <begin position="20"/>
        <end position="463"/>
    </location>
</feature>
<dbReference type="Gene3D" id="3.30.497.10">
    <property type="entry name" value="Antithrombin, subunit I, domain 2"/>
    <property type="match status" value="1"/>
</dbReference>
<dbReference type="InterPro" id="IPR036186">
    <property type="entry name" value="Serpin_sf"/>
</dbReference>
<proteinExistence type="inferred from homology"/>
<reference evidence="4" key="2">
    <citation type="submission" date="2021-04" db="EMBL/GenBank/DDBJ databases">
        <authorList>
            <person name="Gilroy R."/>
        </authorList>
    </citation>
    <scope>NUCLEOTIDE SEQUENCE</scope>
    <source>
        <strain evidence="4">CHK178-16964</strain>
    </source>
</reference>
<dbReference type="InterPro" id="IPR042178">
    <property type="entry name" value="Serpin_sf_1"/>
</dbReference>
<evidence type="ECO:0000259" key="3">
    <source>
        <dbReference type="SMART" id="SM00093"/>
    </source>
</evidence>
<reference evidence="4" key="1">
    <citation type="journal article" date="2021" name="PeerJ">
        <title>Extensive microbial diversity within the chicken gut microbiome revealed by metagenomics and culture.</title>
        <authorList>
            <person name="Gilroy R."/>
            <person name="Ravi A."/>
            <person name="Getino M."/>
            <person name="Pursley I."/>
            <person name="Horton D.L."/>
            <person name="Alikhan N.F."/>
            <person name="Baker D."/>
            <person name="Gharbi K."/>
            <person name="Hall N."/>
            <person name="Watson M."/>
            <person name="Adriaenssens E.M."/>
            <person name="Foster-Nyarko E."/>
            <person name="Jarju S."/>
            <person name="Secka A."/>
            <person name="Antonio M."/>
            <person name="Oren A."/>
            <person name="Chaudhuri R.R."/>
            <person name="La Ragione R."/>
            <person name="Hildebrand F."/>
            <person name="Pallen M.J."/>
        </authorList>
    </citation>
    <scope>NUCLEOTIDE SEQUENCE</scope>
    <source>
        <strain evidence="4">CHK178-16964</strain>
    </source>
</reference>
<organism evidence="4 5">
    <name type="scientific">Candidatus Lachnoclostridium stercoravium</name>
    <dbReference type="NCBI Taxonomy" id="2838633"/>
    <lineage>
        <taxon>Bacteria</taxon>
        <taxon>Bacillati</taxon>
        <taxon>Bacillota</taxon>
        <taxon>Clostridia</taxon>
        <taxon>Lachnospirales</taxon>
        <taxon>Lachnospiraceae</taxon>
    </lineage>
</organism>
<evidence type="ECO:0000256" key="2">
    <source>
        <dbReference type="SAM" id="SignalP"/>
    </source>
</evidence>
<dbReference type="InterPro" id="IPR023795">
    <property type="entry name" value="Serpin_CS"/>
</dbReference>
<evidence type="ECO:0000313" key="5">
    <source>
        <dbReference type="Proteomes" id="UP000823900"/>
    </source>
</evidence>
<accession>A0A9D2HJV6</accession>
<comment type="caution">
    <text evidence="4">The sequence shown here is derived from an EMBL/GenBank/DDBJ whole genome shotgun (WGS) entry which is preliminary data.</text>
</comment>
<comment type="similarity">
    <text evidence="1">Belongs to the serpin family.</text>
</comment>
<dbReference type="InterPro" id="IPR023796">
    <property type="entry name" value="Serpin_dom"/>
</dbReference>
<evidence type="ECO:0000256" key="1">
    <source>
        <dbReference type="RuleBase" id="RU000411"/>
    </source>
</evidence>
<dbReference type="PANTHER" id="PTHR11461">
    <property type="entry name" value="SERINE PROTEASE INHIBITOR, SERPIN"/>
    <property type="match status" value="1"/>
</dbReference>
<dbReference type="PROSITE" id="PS00284">
    <property type="entry name" value="SERPIN"/>
    <property type="match status" value="1"/>
</dbReference>
<keyword evidence="2" id="KW-0732">Signal</keyword>
<sequence length="463" mass="51502">MKKKMILTGFLAAAVVAIAGCASQETPDTDERETQAAGEVRALAEASYPQMAQYPDEMSYFDEKTGEWDGDAFSEAYDTWWSEKRAVMDLPEADGTVMAPFAESSMRQFLTESGGENRIFSPVNVYIALSMLAETTDGSSRQQILDLLEAEDIEALRDHGENIWKLCYSDDGAVTSILADSIWLRDDMEYDQETLKILADHYFASSYSGRMGSEEYDKKLQDWLNEQTGGLLKEQAAGIQMAPETVMALASTIYYKAKWQAEFNQQDTREEIFHGAEGDVICDFMHSSDFSDYYWADQFCAAALSLNESGRMWIILPDEGVTVDDLLMGEDVFDLVGPGEKEWENTKYLKVNLSLPKFDAVSDINLIDGLKELGVIDIFDARTADFTPLCPEEEGIFLSQAKHAARVKVDEQGIEAAAYTVMMAAGSAMPPDEEVDLVVDRPFLFVITSRTGLPLFAGVVNQV</sequence>
<dbReference type="PANTHER" id="PTHR11461:SF211">
    <property type="entry name" value="GH10112P-RELATED"/>
    <property type="match status" value="1"/>
</dbReference>
<protein>
    <recommendedName>
        <fullName evidence="3">Serpin domain-containing protein</fullName>
    </recommendedName>
</protein>
<dbReference type="GO" id="GO:0004867">
    <property type="term" value="F:serine-type endopeptidase inhibitor activity"/>
    <property type="evidence" value="ECO:0007669"/>
    <property type="project" value="InterPro"/>
</dbReference>
<dbReference type="SMART" id="SM00093">
    <property type="entry name" value="SERPIN"/>
    <property type="match status" value="1"/>
</dbReference>
<dbReference type="Pfam" id="PF00079">
    <property type="entry name" value="Serpin"/>
    <property type="match status" value="1"/>
</dbReference>
<dbReference type="Gene3D" id="2.30.39.10">
    <property type="entry name" value="Alpha-1-antitrypsin, domain 1"/>
    <property type="match status" value="1"/>
</dbReference>
<dbReference type="InterPro" id="IPR000215">
    <property type="entry name" value="Serpin_fam"/>
</dbReference>
<dbReference type="EMBL" id="DWZA01000083">
    <property type="protein sequence ID" value="HJA71774.1"/>
    <property type="molecule type" value="Genomic_DNA"/>
</dbReference>
<feature type="domain" description="Serpin" evidence="3">
    <location>
        <begin position="104"/>
        <end position="463"/>
    </location>
</feature>